<feature type="transmembrane region" description="Helical" evidence="1">
    <location>
        <begin position="63"/>
        <end position="83"/>
    </location>
</feature>
<dbReference type="Proteomes" id="UP000185161">
    <property type="component" value="Chromosome"/>
</dbReference>
<dbReference type="GeneID" id="44131834"/>
<dbReference type="KEGG" id="skr:BRX40_04595"/>
<gene>
    <name evidence="2" type="ORF">BRX40_04595</name>
</gene>
<dbReference type="AlphaFoldDB" id="A0A1L6J7J8"/>
<proteinExistence type="predicted"/>
<organism evidence="2 3">
    <name type="scientific">Sphingomonas koreensis</name>
    <dbReference type="NCBI Taxonomy" id="93064"/>
    <lineage>
        <taxon>Bacteria</taxon>
        <taxon>Pseudomonadati</taxon>
        <taxon>Pseudomonadota</taxon>
        <taxon>Alphaproteobacteria</taxon>
        <taxon>Sphingomonadales</taxon>
        <taxon>Sphingomonadaceae</taxon>
        <taxon>Sphingomonas</taxon>
    </lineage>
</organism>
<name>A0A1L6J7J8_9SPHN</name>
<protein>
    <recommendedName>
        <fullName evidence="4">Disulfide bond formation protein B</fullName>
    </recommendedName>
</protein>
<evidence type="ECO:0000313" key="2">
    <source>
        <dbReference type="EMBL" id="APR51807.1"/>
    </source>
</evidence>
<feature type="transmembrane region" description="Helical" evidence="1">
    <location>
        <begin position="104"/>
        <end position="127"/>
    </location>
</feature>
<evidence type="ECO:0008006" key="4">
    <source>
        <dbReference type="Google" id="ProtNLM"/>
    </source>
</evidence>
<reference evidence="3" key="1">
    <citation type="submission" date="2016-12" db="EMBL/GenBank/DDBJ databases">
        <title>Whole genome sequencing of Sphingomonas sp. ABOJV.</title>
        <authorList>
            <person name="Conlan S."/>
            <person name="Thomas P.J."/>
            <person name="Mullikin J."/>
            <person name="Palmore T.N."/>
            <person name="Frank K.M."/>
            <person name="Segre J.A."/>
        </authorList>
    </citation>
    <scope>NUCLEOTIDE SEQUENCE [LARGE SCALE GENOMIC DNA]</scope>
    <source>
        <strain evidence="3">ABOJV</strain>
    </source>
</reference>
<keyword evidence="1" id="KW-1133">Transmembrane helix</keyword>
<keyword evidence="1" id="KW-0812">Transmembrane</keyword>
<dbReference type="EMBL" id="CP018820">
    <property type="protein sequence ID" value="APR51807.1"/>
    <property type="molecule type" value="Genomic_DNA"/>
</dbReference>
<evidence type="ECO:0000313" key="3">
    <source>
        <dbReference type="Proteomes" id="UP000185161"/>
    </source>
</evidence>
<evidence type="ECO:0000256" key="1">
    <source>
        <dbReference type="SAM" id="Phobius"/>
    </source>
</evidence>
<keyword evidence="1" id="KW-0472">Membrane</keyword>
<dbReference type="RefSeq" id="WP_075150812.1">
    <property type="nucleotide sequence ID" value="NZ_CP018820.1"/>
</dbReference>
<accession>A0A1L6J7J8</accession>
<keyword evidence="3" id="KW-1185">Reference proteome</keyword>
<sequence>MMFNDLPDILLRHRLWVGLAAIALAAATWAIDLTGLVYACPYCRVQRTVIGLLGLLLLLPDPAHWLVRYLSAVFAVFGLSVGATQHFRGWAKIFKGEFSWGEQWYVNAWALSGFALFIITGLLLLIWRWKRAGAVTATDQPS</sequence>